<sequence>MKTEARFIAELEQKAKEQQRLTQTELMPRWARRMGGWLVVNPWRVLIPLSGIWYLVVRSWYGVSFREFTLGLFGGFK</sequence>
<evidence type="ECO:0000313" key="3">
    <source>
        <dbReference type="Proteomes" id="UP000229574"/>
    </source>
</evidence>
<accession>A0A2H0X1J7</accession>
<reference evidence="3" key="1">
    <citation type="submission" date="2017-09" db="EMBL/GenBank/DDBJ databases">
        <title>Depth-based differentiation of microbial function through sediment-hosted aquifers and enrichment of novel symbionts in the deep terrestrial subsurface.</title>
        <authorList>
            <person name="Probst A.J."/>
            <person name="Ladd B."/>
            <person name="Jarett J.K."/>
            <person name="Geller-Mcgrath D.E."/>
            <person name="Sieber C.M.K."/>
            <person name="Emerson J.B."/>
            <person name="Anantharaman K."/>
            <person name="Thomas B.C."/>
            <person name="Malmstrom R."/>
            <person name="Stieglmeier M."/>
            <person name="Klingl A."/>
            <person name="Woyke T."/>
            <person name="Ryan C.M."/>
            <person name="Banfield J.F."/>
        </authorList>
    </citation>
    <scope>NUCLEOTIDE SEQUENCE [LARGE SCALE GENOMIC DNA]</scope>
</reference>
<name>A0A2H0X1J7_9BACT</name>
<evidence type="ECO:0000313" key="2">
    <source>
        <dbReference type="EMBL" id="PIS18038.1"/>
    </source>
</evidence>
<evidence type="ECO:0000256" key="1">
    <source>
        <dbReference type="SAM" id="Phobius"/>
    </source>
</evidence>
<keyword evidence="1" id="KW-0812">Transmembrane</keyword>
<keyword evidence="1" id="KW-1133">Transmembrane helix</keyword>
<dbReference type="AlphaFoldDB" id="A0A2H0X1J7"/>
<dbReference type="Proteomes" id="UP000229574">
    <property type="component" value="Unassembled WGS sequence"/>
</dbReference>
<organism evidence="2 3">
    <name type="scientific">Candidatus Collierbacteria bacterium CG09_land_8_20_14_0_10_46_12</name>
    <dbReference type="NCBI Taxonomy" id="1974533"/>
    <lineage>
        <taxon>Bacteria</taxon>
        <taxon>Candidatus Collieribacteriota</taxon>
    </lineage>
</organism>
<dbReference type="SUPFAM" id="SSF141099">
    <property type="entry name" value="Atu1913-like"/>
    <property type="match status" value="1"/>
</dbReference>
<proteinExistence type="predicted"/>
<feature type="transmembrane region" description="Helical" evidence="1">
    <location>
        <begin position="36"/>
        <end position="56"/>
    </location>
</feature>
<protein>
    <submittedName>
        <fullName evidence="2">Uncharacterized protein</fullName>
    </submittedName>
</protein>
<dbReference type="InterPro" id="IPR036488">
    <property type="entry name" value="DUF1883-like_sf"/>
</dbReference>
<keyword evidence="1" id="KW-0472">Membrane</keyword>
<gene>
    <name evidence="2" type="ORF">COT54_01410</name>
</gene>
<comment type="caution">
    <text evidence="2">The sequence shown here is derived from an EMBL/GenBank/DDBJ whole genome shotgun (WGS) entry which is preliminary data.</text>
</comment>
<dbReference type="EMBL" id="PEYY01000062">
    <property type="protein sequence ID" value="PIS18038.1"/>
    <property type="molecule type" value="Genomic_DNA"/>
</dbReference>